<organism evidence="2 3">
    <name type="scientific">Glycine soja</name>
    <name type="common">Wild soybean</name>
    <dbReference type="NCBI Taxonomy" id="3848"/>
    <lineage>
        <taxon>Eukaryota</taxon>
        <taxon>Viridiplantae</taxon>
        <taxon>Streptophyta</taxon>
        <taxon>Embryophyta</taxon>
        <taxon>Tracheophyta</taxon>
        <taxon>Spermatophyta</taxon>
        <taxon>Magnoliopsida</taxon>
        <taxon>eudicotyledons</taxon>
        <taxon>Gunneridae</taxon>
        <taxon>Pentapetalae</taxon>
        <taxon>rosids</taxon>
        <taxon>fabids</taxon>
        <taxon>Fabales</taxon>
        <taxon>Fabaceae</taxon>
        <taxon>Papilionoideae</taxon>
        <taxon>50 kb inversion clade</taxon>
        <taxon>NPAAA clade</taxon>
        <taxon>indigoferoid/millettioid clade</taxon>
        <taxon>Phaseoleae</taxon>
        <taxon>Glycine</taxon>
        <taxon>Glycine subgen. Soja</taxon>
    </lineage>
</organism>
<keyword evidence="1" id="KW-0472">Membrane</keyword>
<keyword evidence="3" id="KW-1185">Reference proteome</keyword>
<gene>
    <name evidence="2" type="ORF">D0Y65_054182</name>
</gene>
<accession>A0A445F5B1</accession>
<name>A0A445F5B1_GLYSO</name>
<evidence type="ECO:0000313" key="3">
    <source>
        <dbReference type="Proteomes" id="UP000289340"/>
    </source>
</evidence>
<evidence type="ECO:0000313" key="2">
    <source>
        <dbReference type="EMBL" id="RZB44023.1"/>
    </source>
</evidence>
<reference evidence="2 3" key="1">
    <citation type="submission" date="2018-09" db="EMBL/GenBank/DDBJ databases">
        <title>A high-quality reference genome of wild soybean provides a powerful tool to mine soybean genomes.</title>
        <authorList>
            <person name="Xie M."/>
            <person name="Chung C.Y.L."/>
            <person name="Li M.-W."/>
            <person name="Wong F.-L."/>
            <person name="Chan T.-F."/>
            <person name="Lam H.-M."/>
        </authorList>
    </citation>
    <scope>NUCLEOTIDE SEQUENCE [LARGE SCALE GENOMIC DNA]</scope>
    <source>
        <strain evidence="3">cv. W05</strain>
        <tissue evidence="2">Hypocotyl of etiolated seedlings</tissue>
    </source>
</reference>
<dbReference type="AlphaFoldDB" id="A0A445F5B1"/>
<protein>
    <submittedName>
        <fullName evidence="2">Uncharacterized protein</fullName>
    </submittedName>
</protein>
<feature type="non-terminal residue" evidence="2">
    <location>
        <position position="60"/>
    </location>
</feature>
<keyword evidence="1" id="KW-1133">Transmembrane helix</keyword>
<sequence>MWQFHLVVAGRMNPSLLVWFRETGIVLRGSVQCIRDFKIRSVLRCLSLHYIGIVIYLFFC</sequence>
<feature type="transmembrane region" description="Helical" evidence="1">
    <location>
        <begin position="42"/>
        <end position="59"/>
    </location>
</feature>
<keyword evidence="1" id="KW-0812">Transmembrane</keyword>
<dbReference type="Proteomes" id="UP000289340">
    <property type="component" value="Chromosome 20"/>
</dbReference>
<proteinExistence type="predicted"/>
<comment type="caution">
    <text evidence="2">The sequence shown here is derived from an EMBL/GenBank/DDBJ whole genome shotgun (WGS) entry which is preliminary data.</text>
</comment>
<evidence type="ECO:0000256" key="1">
    <source>
        <dbReference type="SAM" id="Phobius"/>
    </source>
</evidence>
<dbReference type="EMBL" id="QZWG01000020">
    <property type="protein sequence ID" value="RZB44023.1"/>
    <property type="molecule type" value="Genomic_DNA"/>
</dbReference>